<feature type="signal peptide" evidence="1">
    <location>
        <begin position="1"/>
        <end position="20"/>
    </location>
</feature>
<evidence type="ECO:0000256" key="1">
    <source>
        <dbReference type="SAM" id="SignalP"/>
    </source>
</evidence>
<gene>
    <name evidence="2" type="ORF">TrRE_jg1338</name>
</gene>
<dbReference type="AlphaFoldDB" id="A0A9W7DNY3"/>
<protein>
    <submittedName>
        <fullName evidence="2">Uncharacterized protein</fullName>
    </submittedName>
</protein>
<feature type="chain" id="PRO_5040915885" evidence="1">
    <location>
        <begin position="21"/>
        <end position="53"/>
    </location>
</feature>
<comment type="caution">
    <text evidence="2">The sequence shown here is derived from an EMBL/GenBank/DDBJ whole genome shotgun (WGS) entry which is preliminary data.</text>
</comment>
<keyword evidence="1" id="KW-0732">Signal</keyword>
<dbReference type="EMBL" id="BRXZ01003182">
    <property type="protein sequence ID" value="GMH49262.1"/>
    <property type="molecule type" value="Genomic_DNA"/>
</dbReference>
<evidence type="ECO:0000313" key="2">
    <source>
        <dbReference type="EMBL" id="GMH49262.1"/>
    </source>
</evidence>
<evidence type="ECO:0000313" key="3">
    <source>
        <dbReference type="Proteomes" id="UP001165082"/>
    </source>
</evidence>
<reference evidence="2" key="1">
    <citation type="submission" date="2022-07" db="EMBL/GenBank/DDBJ databases">
        <title>Genome analysis of Parmales, a sister group of diatoms, reveals the evolutionary specialization of diatoms from phago-mixotrophs to photoautotrophs.</title>
        <authorList>
            <person name="Ban H."/>
            <person name="Sato S."/>
            <person name="Yoshikawa S."/>
            <person name="Kazumasa Y."/>
            <person name="Nakamura Y."/>
            <person name="Ichinomiya M."/>
            <person name="Saitoh K."/>
            <person name="Sato N."/>
            <person name="Blanc-Mathieu R."/>
            <person name="Endo H."/>
            <person name="Kuwata A."/>
            <person name="Ogata H."/>
        </authorList>
    </citation>
    <scope>NUCLEOTIDE SEQUENCE</scope>
</reference>
<name>A0A9W7DNY3_9STRA</name>
<proteinExistence type="predicted"/>
<dbReference type="Proteomes" id="UP001165082">
    <property type="component" value="Unassembled WGS sequence"/>
</dbReference>
<accession>A0A9W7DNY3</accession>
<keyword evidence="3" id="KW-1185">Reference proteome</keyword>
<sequence>MKYTNFSVLLALVSTSMANALDALTDTNFKTACDLWVSDNTQARTTYGNIKDW</sequence>
<organism evidence="2 3">
    <name type="scientific">Triparma retinervis</name>
    <dbReference type="NCBI Taxonomy" id="2557542"/>
    <lineage>
        <taxon>Eukaryota</taxon>
        <taxon>Sar</taxon>
        <taxon>Stramenopiles</taxon>
        <taxon>Ochrophyta</taxon>
        <taxon>Bolidophyceae</taxon>
        <taxon>Parmales</taxon>
        <taxon>Triparmaceae</taxon>
        <taxon>Triparma</taxon>
    </lineage>
</organism>
<feature type="non-terminal residue" evidence="2">
    <location>
        <position position="1"/>
    </location>
</feature>